<dbReference type="EMBL" id="GEEE01024192">
    <property type="protein sequence ID" value="JAP39033.1"/>
    <property type="molecule type" value="Transcribed_RNA"/>
</dbReference>
<protein>
    <submittedName>
        <fullName evidence="1">Diphthamide biosynthesis protein 7 homolog</fullName>
    </submittedName>
</protein>
<accession>A0A0X3NHY5</accession>
<dbReference type="AlphaFoldDB" id="A0A0X3NHY5"/>
<proteinExistence type="predicted"/>
<gene>
    <name evidence="1" type="primary">DPH7</name>
    <name evidence="1" type="ORF">TR153343</name>
</gene>
<organism evidence="1">
    <name type="scientific">Schistocephalus solidus</name>
    <name type="common">Tapeworm</name>
    <dbReference type="NCBI Taxonomy" id="70667"/>
    <lineage>
        <taxon>Eukaryota</taxon>
        <taxon>Metazoa</taxon>
        <taxon>Spiralia</taxon>
        <taxon>Lophotrochozoa</taxon>
        <taxon>Platyhelminthes</taxon>
        <taxon>Cestoda</taxon>
        <taxon>Eucestoda</taxon>
        <taxon>Diphyllobothriidea</taxon>
        <taxon>Diphyllobothriidae</taxon>
        <taxon>Schistocephalus</taxon>
    </lineage>
</organism>
<reference evidence="1" key="1">
    <citation type="submission" date="2016-01" db="EMBL/GenBank/DDBJ databases">
        <title>Reference transcriptome for the parasite Schistocephalus solidus: insights into the molecular evolution of parasitism.</title>
        <authorList>
            <person name="Hebert F.O."/>
            <person name="Grambauer S."/>
            <person name="Barber I."/>
            <person name="Landry C.R."/>
            <person name="Aubin-Horth N."/>
        </authorList>
    </citation>
    <scope>NUCLEOTIDE SEQUENCE</scope>
</reference>
<dbReference type="EMBL" id="GEEE01004583">
    <property type="protein sequence ID" value="JAP58642.1"/>
    <property type="molecule type" value="Transcribed_RNA"/>
</dbReference>
<evidence type="ECO:0000313" key="1">
    <source>
        <dbReference type="EMBL" id="JAP39033.1"/>
    </source>
</evidence>
<name>A0A0X3NHY5_SCHSO</name>
<sequence>MSFREISSFFLSLHTDSVEFSPSHSQLLCGSYELDLETRKISGRITLFTVTGEMVDLLKQHETAGVLDLSWFDDDVCLVALSTGEIGLVNLVGGFYNLEMSTYPLSSSLLLSIDVLDSRLMLEPSSPLRMAVYSYLTLRSIVRLPPVELMISKHGLRLYTRLIAASCFQEVMTVSPVCGTYEMDLRNLFSPKDTKWAFVAYPAYPIVST</sequence>